<dbReference type="RefSeq" id="WP_272123456.1">
    <property type="nucleotide sequence ID" value="NZ_JAQLGH010000042.1"/>
</dbReference>
<feature type="compositionally biased region" description="Basic and acidic residues" evidence="1">
    <location>
        <begin position="117"/>
        <end position="143"/>
    </location>
</feature>
<dbReference type="InterPro" id="IPR010064">
    <property type="entry name" value="HK97-gp10_tail"/>
</dbReference>
<protein>
    <submittedName>
        <fullName evidence="2">HK97 gp10 family phage protein</fullName>
    </submittedName>
</protein>
<accession>A0AAW6AXU2</accession>
<feature type="region of interest" description="Disordered" evidence="1">
    <location>
        <begin position="105"/>
        <end position="143"/>
    </location>
</feature>
<evidence type="ECO:0000313" key="2">
    <source>
        <dbReference type="EMBL" id="MDB2001838.1"/>
    </source>
</evidence>
<sequence length="143" mass="15468">MQEGVGGIVASGGRKLVGIGDMVGEIMGSMQEYAELCAEDAREVAKEVAKDAVKELKKTSPEGAGSKKGHYKAGWTYTVGRDSAYKIGITIHNSKKPGLAHLLEKGHARRGGGRNVPGKEHISPVEQKVIENYEKRPKERLSR</sequence>
<evidence type="ECO:0000256" key="1">
    <source>
        <dbReference type="SAM" id="MobiDB-lite"/>
    </source>
</evidence>
<dbReference type="Pfam" id="PF04883">
    <property type="entry name" value="HK97-gp10_like"/>
    <property type="match status" value="1"/>
</dbReference>
<dbReference type="EMBL" id="JAQLGM010000049">
    <property type="protein sequence ID" value="MDB2001838.1"/>
    <property type="molecule type" value="Genomic_DNA"/>
</dbReference>
<comment type="caution">
    <text evidence="2">The sequence shown here is derived from an EMBL/GenBank/DDBJ whole genome shotgun (WGS) entry which is preliminary data.</text>
</comment>
<dbReference type="Proteomes" id="UP001300871">
    <property type="component" value="Unassembled WGS sequence"/>
</dbReference>
<proteinExistence type="predicted"/>
<gene>
    <name evidence="2" type="ORF">PM006_16695</name>
</gene>
<evidence type="ECO:0000313" key="3">
    <source>
        <dbReference type="Proteomes" id="UP001300871"/>
    </source>
</evidence>
<reference evidence="2" key="1">
    <citation type="submission" date="2023-01" db="EMBL/GenBank/DDBJ databases">
        <title>Human gut microbiome strain richness.</title>
        <authorList>
            <person name="Chen-Liaw A."/>
        </authorList>
    </citation>
    <scope>NUCLEOTIDE SEQUENCE</scope>
    <source>
        <strain evidence="2">B1_m1001713B170214d0_201011</strain>
    </source>
</reference>
<name>A0AAW6AXU2_CLOSY</name>
<organism evidence="2 3">
    <name type="scientific">Clostridium symbiosum</name>
    <name type="common">Bacteroides symbiosus</name>
    <dbReference type="NCBI Taxonomy" id="1512"/>
    <lineage>
        <taxon>Bacteria</taxon>
        <taxon>Bacillati</taxon>
        <taxon>Bacillota</taxon>
        <taxon>Clostridia</taxon>
        <taxon>Lachnospirales</taxon>
        <taxon>Lachnospiraceae</taxon>
        <taxon>Otoolea</taxon>
    </lineage>
</organism>
<dbReference type="AlphaFoldDB" id="A0AAW6AXU2"/>